<dbReference type="AlphaFoldDB" id="A0A9D3WJT6"/>
<proteinExistence type="predicted"/>
<gene>
    <name evidence="1" type="ORF">J1N35_002023</name>
</gene>
<reference evidence="1 2" key="1">
    <citation type="journal article" date="2021" name="Plant Biotechnol. J.">
        <title>Multi-omics assisted identification of the key and species-specific regulatory components of drought-tolerant mechanisms in Gossypium stocksii.</title>
        <authorList>
            <person name="Yu D."/>
            <person name="Ke L."/>
            <person name="Zhang D."/>
            <person name="Wu Y."/>
            <person name="Sun Y."/>
            <person name="Mei J."/>
            <person name="Sun J."/>
            <person name="Sun Y."/>
        </authorList>
    </citation>
    <scope>NUCLEOTIDE SEQUENCE [LARGE SCALE GENOMIC DNA]</scope>
    <source>
        <strain evidence="2">cv. E1</strain>
        <tissue evidence="1">Leaf</tissue>
    </source>
</reference>
<name>A0A9D3WJT6_9ROSI</name>
<keyword evidence="2" id="KW-1185">Reference proteome</keyword>
<evidence type="ECO:0008006" key="3">
    <source>
        <dbReference type="Google" id="ProtNLM"/>
    </source>
</evidence>
<organism evidence="1 2">
    <name type="scientific">Gossypium stocksii</name>
    <dbReference type="NCBI Taxonomy" id="47602"/>
    <lineage>
        <taxon>Eukaryota</taxon>
        <taxon>Viridiplantae</taxon>
        <taxon>Streptophyta</taxon>
        <taxon>Embryophyta</taxon>
        <taxon>Tracheophyta</taxon>
        <taxon>Spermatophyta</taxon>
        <taxon>Magnoliopsida</taxon>
        <taxon>eudicotyledons</taxon>
        <taxon>Gunneridae</taxon>
        <taxon>Pentapetalae</taxon>
        <taxon>rosids</taxon>
        <taxon>malvids</taxon>
        <taxon>Malvales</taxon>
        <taxon>Malvaceae</taxon>
        <taxon>Malvoideae</taxon>
        <taxon>Gossypium</taxon>
    </lineage>
</organism>
<accession>A0A9D3WJT6</accession>
<sequence length="149" mass="17322">MVYPWGLYISTKSEILTMDKAYSCRSAVLAMLYPELCRAIKHETQDISATTLGIKRSETMVVYHQMIKAQSGCNMSYSREEVAAVIPTWVHQQQLMWKTNTSLVNFSTVEWHNADRLLRQFRCIQHILNDPKRFDNVHDINKRGKDGKN</sequence>
<protein>
    <recommendedName>
        <fullName evidence="3">Aminotransferase-like plant mobile domain-containing protein</fullName>
    </recommendedName>
</protein>
<comment type="caution">
    <text evidence="1">The sequence shown here is derived from an EMBL/GenBank/DDBJ whole genome shotgun (WGS) entry which is preliminary data.</text>
</comment>
<dbReference type="EMBL" id="JAIQCV010000001">
    <property type="protein sequence ID" value="KAH1130645.1"/>
    <property type="molecule type" value="Genomic_DNA"/>
</dbReference>
<evidence type="ECO:0000313" key="1">
    <source>
        <dbReference type="EMBL" id="KAH1130645.1"/>
    </source>
</evidence>
<dbReference type="Proteomes" id="UP000828251">
    <property type="component" value="Unassembled WGS sequence"/>
</dbReference>
<evidence type="ECO:0000313" key="2">
    <source>
        <dbReference type="Proteomes" id="UP000828251"/>
    </source>
</evidence>
<dbReference type="OrthoDB" id="1751334at2759"/>